<dbReference type="Proteomes" id="UP000515512">
    <property type="component" value="Chromosome"/>
</dbReference>
<organism evidence="3 4">
    <name type="scientific">Nocardia huaxiensis</name>
    <dbReference type="NCBI Taxonomy" id="2755382"/>
    <lineage>
        <taxon>Bacteria</taxon>
        <taxon>Bacillati</taxon>
        <taxon>Actinomycetota</taxon>
        <taxon>Actinomycetes</taxon>
        <taxon>Mycobacteriales</taxon>
        <taxon>Nocardiaceae</taxon>
        <taxon>Nocardia</taxon>
    </lineage>
</organism>
<dbReference type="KEGG" id="nhu:H0264_04290"/>
<dbReference type="Pfam" id="PF10092">
    <property type="entry name" value="DUF2330"/>
    <property type="match status" value="1"/>
</dbReference>
<evidence type="ECO:0000256" key="2">
    <source>
        <dbReference type="SAM" id="SignalP"/>
    </source>
</evidence>
<protein>
    <submittedName>
        <fullName evidence="3">DUF2330 domain-containing protein</fullName>
    </submittedName>
</protein>
<dbReference type="RefSeq" id="WP_181582756.1">
    <property type="nucleotide sequence ID" value="NZ_CP059399.1"/>
</dbReference>
<evidence type="ECO:0000313" key="3">
    <source>
        <dbReference type="EMBL" id="QLY31566.1"/>
    </source>
</evidence>
<gene>
    <name evidence="3" type="ORF">H0264_04290</name>
</gene>
<dbReference type="EMBL" id="CP059399">
    <property type="protein sequence ID" value="QLY31566.1"/>
    <property type="molecule type" value="Genomic_DNA"/>
</dbReference>
<keyword evidence="1" id="KW-0472">Membrane</keyword>
<dbReference type="AlphaFoldDB" id="A0A7D6Z302"/>
<feature type="transmembrane region" description="Helical" evidence="1">
    <location>
        <begin position="334"/>
        <end position="355"/>
    </location>
</feature>
<evidence type="ECO:0000256" key="1">
    <source>
        <dbReference type="SAM" id="Phobius"/>
    </source>
</evidence>
<keyword evidence="1" id="KW-0812">Transmembrane</keyword>
<evidence type="ECO:0000313" key="4">
    <source>
        <dbReference type="Proteomes" id="UP000515512"/>
    </source>
</evidence>
<keyword evidence="4" id="KW-1185">Reference proteome</keyword>
<reference evidence="3 4" key="1">
    <citation type="submission" date="2020-07" db="EMBL/GenBank/DDBJ databases">
        <authorList>
            <person name="Zhuang K."/>
            <person name="Ran Y."/>
        </authorList>
    </citation>
    <scope>NUCLEOTIDE SEQUENCE [LARGE SCALE GENOMIC DNA]</scope>
    <source>
        <strain evidence="3 4">WCH-YHL-001</strain>
    </source>
</reference>
<feature type="chain" id="PRO_5039005263" evidence="2">
    <location>
        <begin position="20"/>
        <end position="363"/>
    </location>
</feature>
<accession>A0A7D6Z302</accession>
<feature type="signal peptide" evidence="2">
    <location>
        <begin position="1"/>
        <end position="19"/>
    </location>
</feature>
<keyword evidence="1" id="KW-1133">Transmembrane helix</keyword>
<keyword evidence="2" id="KW-0732">Signal</keyword>
<proteinExistence type="predicted"/>
<dbReference type="PROSITE" id="PS51257">
    <property type="entry name" value="PROKAR_LIPOPROTEIN"/>
    <property type="match status" value="1"/>
</dbReference>
<name>A0A7D6Z302_9NOCA</name>
<sequence length="363" mass="38021">MLLRSTARLLAVVATVAGAGGMGLAAPASACACGGIAPPIGQTASVDDEVALLGLEGTRETIVMRLSLQSSGDNAALIVPTPAPATVTEGSAATFDELDEITAPREIVDYRWFPPSPALGRGGDGAVAPGGAANSTGAPTVVNQVRLGPLEATTLSGGDSSGVREWLNANGYALRDEVIATLQPYLSEGWSFVAMRLTGSEALRGRLNPVRLTFDTDHLVYPMRMSSAATGTQSVRLYVLNGQRVTRSDPDATSRSARTEQWQDVDFAGRISDPADADLRRLSANGNNYLTELTTTIRTPAAITSDFTFTASSAGDFQHVVRRTEVREILSIPAGYILVVSALGLIPVLAATIVLRRPTTRVG</sequence>
<dbReference type="InterPro" id="IPR019283">
    <property type="entry name" value="DUF2330"/>
</dbReference>